<keyword evidence="7" id="KW-0539">Nucleus</keyword>
<dbReference type="InterPro" id="IPR011990">
    <property type="entry name" value="TPR-like_helical_dom_sf"/>
</dbReference>
<evidence type="ECO:0000256" key="9">
    <source>
        <dbReference type="ARBA" id="ARBA00039167"/>
    </source>
</evidence>
<dbReference type="Pfam" id="PF23233">
    <property type="entry name" value="HAT_Syf1_CNRKL1_N"/>
    <property type="match status" value="1"/>
</dbReference>
<dbReference type="FunFam" id="1.25.40.10:FF:000048">
    <property type="entry name" value="Cell cycle control protein"/>
    <property type="match status" value="1"/>
</dbReference>
<dbReference type="InterPro" id="IPR003107">
    <property type="entry name" value="HAT"/>
</dbReference>
<dbReference type="InterPro" id="IPR055430">
    <property type="entry name" value="HAT_Syf1_CNRKL1_C"/>
</dbReference>
<keyword evidence="14" id="KW-1185">Reference proteome</keyword>
<evidence type="ECO:0000256" key="10">
    <source>
        <dbReference type="SAM" id="MobiDB-lite"/>
    </source>
</evidence>
<evidence type="ECO:0000313" key="14">
    <source>
        <dbReference type="Proteomes" id="UP000189580"/>
    </source>
</evidence>
<dbReference type="AlphaFoldDB" id="A0A161HJ29"/>
<dbReference type="GO" id="GO:0071011">
    <property type="term" value="C:precatalytic spliceosome"/>
    <property type="evidence" value="ECO:0007669"/>
    <property type="project" value="TreeGrafter"/>
</dbReference>
<feature type="domain" description="Pre-mRNA-splicing factor Syf1-like N-terminal HAT-repeats" evidence="12">
    <location>
        <begin position="59"/>
        <end position="203"/>
    </location>
</feature>
<evidence type="ECO:0000259" key="11">
    <source>
        <dbReference type="Pfam" id="PF23231"/>
    </source>
</evidence>
<feature type="compositionally biased region" description="Acidic residues" evidence="10">
    <location>
        <begin position="560"/>
        <end position="579"/>
    </location>
</feature>
<dbReference type="PANTHER" id="PTHR11246">
    <property type="entry name" value="PRE-MRNA SPLICING FACTOR"/>
    <property type="match status" value="1"/>
</dbReference>
<proteinExistence type="inferred from homology"/>
<evidence type="ECO:0000256" key="3">
    <source>
        <dbReference type="ARBA" id="ARBA00022664"/>
    </source>
</evidence>
<dbReference type="InterPro" id="IPR055433">
    <property type="entry name" value="HAT_Syf1-like_N"/>
</dbReference>
<feature type="domain" description="Pre-mRNA-splicing factor Syf1/CRNKL1-like C-terminal HAT-repeats" evidence="11">
    <location>
        <begin position="381"/>
        <end position="535"/>
    </location>
</feature>
<dbReference type="InterPro" id="IPR045075">
    <property type="entry name" value="Syf1-like"/>
</dbReference>
<organism evidence="13 14">
    <name type="scientific">Sugiyamaella lignohabitans</name>
    <dbReference type="NCBI Taxonomy" id="796027"/>
    <lineage>
        <taxon>Eukaryota</taxon>
        <taxon>Fungi</taxon>
        <taxon>Dikarya</taxon>
        <taxon>Ascomycota</taxon>
        <taxon>Saccharomycotina</taxon>
        <taxon>Dipodascomycetes</taxon>
        <taxon>Dipodascales</taxon>
        <taxon>Trichomonascaceae</taxon>
        <taxon>Sugiyamaella</taxon>
    </lineage>
</organism>
<gene>
    <name evidence="13" type="primary">CLF1</name>
    <name evidence="13" type="ORF">AWJ20_4122</name>
</gene>
<dbReference type="FunFam" id="1.25.40.10:FF:000306">
    <property type="entry name" value="Cell cycle control protein cwf4"/>
    <property type="match status" value="1"/>
</dbReference>
<protein>
    <recommendedName>
        <fullName evidence="9">Pre-mRNA-splicing factor CLF1</fullName>
    </recommendedName>
</protein>
<comment type="similarity">
    <text evidence="2">Belongs to the crooked-neck family.</text>
</comment>
<accession>A0A161HJ29</accession>
<dbReference type="Gene3D" id="1.25.40.10">
    <property type="entry name" value="Tetratricopeptide repeat domain"/>
    <property type="match status" value="4"/>
</dbReference>
<dbReference type="PANTHER" id="PTHR11246:SF3">
    <property type="entry name" value="CROOKED NECK-LIKE PROTEIN 1"/>
    <property type="match status" value="1"/>
</dbReference>
<dbReference type="GO" id="GO:0071014">
    <property type="term" value="C:post-mRNA release spliceosomal complex"/>
    <property type="evidence" value="ECO:0007669"/>
    <property type="project" value="EnsemblFungi"/>
</dbReference>
<keyword evidence="5" id="KW-0677">Repeat</keyword>
<keyword evidence="3" id="KW-0507">mRNA processing</keyword>
<evidence type="ECO:0000256" key="6">
    <source>
        <dbReference type="ARBA" id="ARBA00023187"/>
    </source>
</evidence>
<dbReference type="Pfam" id="PF23231">
    <property type="entry name" value="HAT_Syf1_CNRKL1_C"/>
    <property type="match status" value="1"/>
</dbReference>
<evidence type="ECO:0000259" key="12">
    <source>
        <dbReference type="Pfam" id="PF23233"/>
    </source>
</evidence>
<dbReference type="OrthoDB" id="541719at2759"/>
<dbReference type="GO" id="GO:0000245">
    <property type="term" value="P:spliceosomal complex assembly"/>
    <property type="evidence" value="ECO:0007669"/>
    <property type="project" value="TreeGrafter"/>
</dbReference>
<evidence type="ECO:0000313" key="13">
    <source>
        <dbReference type="EMBL" id="ANB11318.1"/>
    </source>
</evidence>
<dbReference type="GO" id="GO:0000974">
    <property type="term" value="C:Prp19 complex"/>
    <property type="evidence" value="ECO:0007669"/>
    <property type="project" value="EnsemblFungi"/>
</dbReference>
<evidence type="ECO:0000256" key="4">
    <source>
        <dbReference type="ARBA" id="ARBA00022728"/>
    </source>
</evidence>
<dbReference type="RefSeq" id="XP_018733795.1">
    <property type="nucleotide sequence ID" value="XM_018881180.1"/>
</dbReference>
<dbReference type="KEGG" id="slb:AWJ20_4122"/>
<dbReference type="GO" id="GO:0071007">
    <property type="term" value="C:U2-type catalytic step 2 spliceosome"/>
    <property type="evidence" value="ECO:0007669"/>
    <property type="project" value="TreeGrafter"/>
</dbReference>
<evidence type="ECO:0000256" key="7">
    <source>
        <dbReference type="ARBA" id="ARBA00023242"/>
    </source>
</evidence>
<feature type="region of interest" description="Disordered" evidence="10">
    <location>
        <begin position="558"/>
        <end position="579"/>
    </location>
</feature>
<comment type="function">
    <text evidence="8">Involved in pre-mRNA splicing and cell cycle progression. Required for the spliceosome assembly and initiation of the DNA replication.</text>
</comment>
<sequence length="691" mass="82738">MNSERTARVKNKAVAPLQITAEQILLEAFERRDDGLKVPEQRITDSEELKEYQGRKRKEYEEALRRNRLNFGQWMRYAQWEIDQREMERARSVFERALDVDSTNVPLWIRYIQCELKERNINHARNLLDRAVTILPRVDKLWFNYVSVEEMLSNIPGCRQVFERWMAWRPNPPAWNAYINLEKRYGEYDRARDIFERFTAAYPQSENWIKWARFEEEVGTAENVRDVYTLAVDTILAIGGEEFLDEKILANWAKWEARQKEWERARAIYKFGLERLSKSKSENLYNSYTAFEKQYGDKDGIDDVILSKRRIKYEDQVTSDPFDYDAWFSYLTLMEETSSDDVDSVRDVYERAIANVPQIEEKRYWRRYIFLWIRYAVYEELTNNDVERTREIYNQCIKTIPHKKFSFDKIWLLYAKFEIRQGNLQRARKILGQGLGLSGKPKIYKGYIELEKELKEFDRCRKLYEKFLENYPDLPLGWIEYATLEQQLGDDDRARAIYELAIEQPEMEMPELVWKRYIEFETEVGEYDRARKLFETLVEKTNHVKVWCSYATFELSVPGEDSDDEDHAGYNEDDEDEEREIVVTEEAKERARKIFQRAWNRFKQTDQKEDRVVLNNTWIEFEKTYGTPETLSTVEKQAPSMVKKRRRLPDGSFEEYFDYVFPTDEDNSMAKLLEAARKFKERQAAAASSSV</sequence>
<evidence type="ECO:0000256" key="2">
    <source>
        <dbReference type="ARBA" id="ARBA00008644"/>
    </source>
</evidence>
<name>A0A161HJ29_9ASCO</name>
<dbReference type="EMBL" id="CP014500">
    <property type="protein sequence ID" value="ANB11318.1"/>
    <property type="molecule type" value="Genomic_DNA"/>
</dbReference>
<dbReference type="GeneID" id="30036220"/>
<evidence type="ECO:0000256" key="5">
    <source>
        <dbReference type="ARBA" id="ARBA00022737"/>
    </source>
</evidence>
<dbReference type="SMART" id="SM00386">
    <property type="entry name" value="HAT"/>
    <property type="match status" value="14"/>
</dbReference>
<reference evidence="13 14" key="1">
    <citation type="submission" date="2016-02" db="EMBL/GenBank/DDBJ databases">
        <title>Complete genome sequence and transcriptome regulation of the pentose utilising yeast Sugiyamaella lignohabitans.</title>
        <authorList>
            <person name="Bellasio M."/>
            <person name="Peymann A."/>
            <person name="Valli M."/>
            <person name="Sipitzky M."/>
            <person name="Graf A."/>
            <person name="Sauer M."/>
            <person name="Marx H."/>
            <person name="Mattanovich D."/>
        </authorList>
    </citation>
    <scope>NUCLEOTIDE SEQUENCE [LARGE SCALE GENOMIC DNA]</scope>
    <source>
        <strain evidence="13 14">CBS 10342</strain>
    </source>
</reference>
<dbReference type="FunFam" id="1.25.40.10:FF:000796">
    <property type="entry name" value="Crooked neck pre-mRNA splicing factor 1"/>
    <property type="match status" value="1"/>
</dbReference>
<keyword evidence="6" id="KW-0508">mRNA splicing</keyword>
<dbReference type="SUPFAM" id="SSF48452">
    <property type="entry name" value="TPR-like"/>
    <property type="match status" value="2"/>
</dbReference>
<dbReference type="Proteomes" id="UP000189580">
    <property type="component" value="Chromosome c"/>
</dbReference>
<evidence type="ECO:0000256" key="8">
    <source>
        <dbReference type="ARBA" id="ARBA00037040"/>
    </source>
</evidence>
<evidence type="ECO:0000256" key="1">
    <source>
        <dbReference type="ARBA" id="ARBA00004123"/>
    </source>
</evidence>
<keyword evidence="4" id="KW-0747">Spliceosome</keyword>
<comment type="subcellular location">
    <subcellularLocation>
        <location evidence="1">Nucleus</location>
    </subcellularLocation>
</comment>